<evidence type="ECO:0000256" key="1">
    <source>
        <dbReference type="SAM" id="MobiDB-lite"/>
    </source>
</evidence>
<accession>A0A0D7BPY3</accession>
<dbReference type="Proteomes" id="UP000054007">
    <property type="component" value="Unassembled WGS sequence"/>
</dbReference>
<proteinExistence type="predicted"/>
<evidence type="ECO:0000313" key="2">
    <source>
        <dbReference type="EMBL" id="KIY72265.1"/>
    </source>
</evidence>
<dbReference type="AlphaFoldDB" id="A0A0D7BPY3"/>
<reference evidence="2 3" key="1">
    <citation type="journal article" date="2015" name="Fungal Genet. Biol.">
        <title>Evolution of novel wood decay mechanisms in Agaricales revealed by the genome sequences of Fistulina hepatica and Cylindrobasidium torrendii.</title>
        <authorList>
            <person name="Floudas D."/>
            <person name="Held B.W."/>
            <person name="Riley R."/>
            <person name="Nagy L.G."/>
            <person name="Koehler G."/>
            <person name="Ransdell A.S."/>
            <person name="Younus H."/>
            <person name="Chow J."/>
            <person name="Chiniquy J."/>
            <person name="Lipzen A."/>
            <person name="Tritt A."/>
            <person name="Sun H."/>
            <person name="Haridas S."/>
            <person name="LaButti K."/>
            <person name="Ohm R.A."/>
            <person name="Kues U."/>
            <person name="Blanchette R.A."/>
            <person name="Grigoriev I.V."/>
            <person name="Minto R.E."/>
            <person name="Hibbett D.S."/>
        </authorList>
    </citation>
    <scope>NUCLEOTIDE SEQUENCE [LARGE SCALE GENOMIC DNA]</scope>
    <source>
        <strain evidence="2 3">FP15055 ss-10</strain>
    </source>
</reference>
<dbReference type="EMBL" id="KN880445">
    <property type="protein sequence ID" value="KIY72265.1"/>
    <property type="molecule type" value="Genomic_DNA"/>
</dbReference>
<organism evidence="2 3">
    <name type="scientific">Cylindrobasidium torrendii FP15055 ss-10</name>
    <dbReference type="NCBI Taxonomy" id="1314674"/>
    <lineage>
        <taxon>Eukaryota</taxon>
        <taxon>Fungi</taxon>
        <taxon>Dikarya</taxon>
        <taxon>Basidiomycota</taxon>
        <taxon>Agaricomycotina</taxon>
        <taxon>Agaricomycetes</taxon>
        <taxon>Agaricomycetidae</taxon>
        <taxon>Agaricales</taxon>
        <taxon>Marasmiineae</taxon>
        <taxon>Physalacriaceae</taxon>
        <taxon>Cylindrobasidium</taxon>
    </lineage>
</organism>
<dbReference type="OrthoDB" id="3244202at2759"/>
<feature type="region of interest" description="Disordered" evidence="1">
    <location>
        <begin position="82"/>
        <end position="101"/>
    </location>
</feature>
<evidence type="ECO:0000313" key="3">
    <source>
        <dbReference type="Proteomes" id="UP000054007"/>
    </source>
</evidence>
<protein>
    <submittedName>
        <fullName evidence="2">Uncharacterized protein</fullName>
    </submittedName>
</protein>
<keyword evidence="3" id="KW-1185">Reference proteome</keyword>
<sequence length="138" mass="15570">MKGDTSRIVLDPSYCSKLAQSRIYIDDDGISHDPDYHVFPVLRDESKLSPPITPRSLSASPIIPSSAAAAYLGYGLSSFDYSEHDDEEERDTATEESVTQVAAKREGWNVKRTLQLASFTIHVKLFRARRRIRDALQR</sequence>
<name>A0A0D7BPY3_9AGAR</name>
<gene>
    <name evidence="2" type="ORF">CYLTODRAFT_407513</name>
</gene>